<keyword evidence="11" id="KW-1185">Reference proteome</keyword>
<keyword evidence="3 6" id="KW-0808">Transferase</keyword>
<accession>A0ABV3UW50</accession>
<organism evidence="10 11">
    <name type="scientific">Corynebacterium xerosis</name>
    <dbReference type="NCBI Taxonomy" id="1725"/>
    <lineage>
        <taxon>Bacteria</taxon>
        <taxon>Bacillati</taxon>
        <taxon>Actinomycetota</taxon>
        <taxon>Actinomycetes</taxon>
        <taxon>Mycobacteriales</taxon>
        <taxon>Corynebacteriaceae</taxon>
        <taxon>Corynebacterium</taxon>
    </lineage>
</organism>
<dbReference type="EC" id="2.3.1.9" evidence="2"/>
<dbReference type="CDD" id="cd00751">
    <property type="entry name" value="thiolase"/>
    <property type="match status" value="1"/>
</dbReference>
<dbReference type="PROSITE" id="PS00099">
    <property type="entry name" value="THIOLASE_3"/>
    <property type="match status" value="1"/>
</dbReference>
<evidence type="ECO:0000313" key="10">
    <source>
        <dbReference type="EMBL" id="MEX3528910.1"/>
    </source>
</evidence>
<dbReference type="InterPro" id="IPR002155">
    <property type="entry name" value="Thiolase"/>
</dbReference>
<evidence type="ECO:0000256" key="6">
    <source>
        <dbReference type="RuleBase" id="RU003557"/>
    </source>
</evidence>
<dbReference type="PANTHER" id="PTHR18919">
    <property type="entry name" value="ACETYL-COA C-ACYLTRANSFERASE"/>
    <property type="match status" value="1"/>
</dbReference>
<evidence type="ECO:0000256" key="4">
    <source>
        <dbReference type="ARBA" id="ARBA00023315"/>
    </source>
</evidence>
<dbReference type="NCBIfam" id="NF004853">
    <property type="entry name" value="PRK06205.1"/>
    <property type="match status" value="1"/>
</dbReference>
<feature type="compositionally biased region" description="Polar residues" evidence="7">
    <location>
        <begin position="1"/>
        <end position="23"/>
    </location>
</feature>
<evidence type="ECO:0000256" key="1">
    <source>
        <dbReference type="ARBA" id="ARBA00010982"/>
    </source>
</evidence>
<reference evidence="10 11" key="1">
    <citation type="journal article" date="2024" name="Fungal Genet. Biol.">
        <title>The porcine skin microbiome exhibits broad fungal antagonism.</title>
        <authorList>
            <person name="De La Cruz K.F."/>
            <person name="Townsend E.C."/>
            <person name="Alex Cheong J.Z."/>
            <person name="Salamzade R."/>
            <person name="Liu A."/>
            <person name="Sandstrom S."/>
            <person name="Davila E."/>
            <person name="Huang L."/>
            <person name="Xu K.H."/>
            <person name="Wu S.Y."/>
            <person name="Meudt J.J."/>
            <person name="Shanmuganayagam D."/>
            <person name="Gibson A.L.F."/>
            <person name="Kalan L.R."/>
        </authorList>
    </citation>
    <scope>NUCLEOTIDE SEQUENCE [LARGE SCALE GENOMIC DNA]</scope>
    <source>
        <strain evidence="10 11">LK2569</strain>
    </source>
</reference>
<dbReference type="SUPFAM" id="SSF53901">
    <property type="entry name" value="Thiolase-like"/>
    <property type="match status" value="2"/>
</dbReference>
<dbReference type="Gene3D" id="3.40.47.10">
    <property type="match status" value="1"/>
</dbReference>
<comment type="similarity">
    <text evidence="1 6">Belongs to the thiolase-like superfamily. Thiolase family.</text>
</comment>
<dbReference type="PIRSF" id="PIRSF000429">
    <property type="entry name" value="Ac-CoA_Ac_transf"/>
    <property type="match status" value="1"/>
</dbReference>
<evidence type="ECO:0000259" key="8">
    <source>
        <dbReference type="Pfam" id="PF00108"/>
    </source>
</evidence>
<evidence type="ECO:0000313" key="11">
    <source>
        <dbReference type="Proteomes" id="UP001558353"/>
    </source>
</evidence>
<dbReference type="RefSeq" id="WP_368522536.1">
    <property type="nucleotide sequence ID" value="NZ_JAYWMA010000007.1"/>
</dbReference>
<dbReference type="PANTHER" id="PTHR18919:SF107">
    <property type="entry name" value="ACETYL-COA ACETYLTRANSFERASE, CYTOSOLIC"/>
    <property type="match status" value="1"/>
</dbReference>
<name>A0ABV3UW50_9CORY</name>
<evidence type="ECO:0000256" key="7">
    <source>
        <dbReference type="SAM" id="MobiDB-lite"/>
    </source>
</evidence>
<dbReference type="Pfam" id="PF02803">
    <property type="entry name" value="Thiolase_C"/>
    <property type="match status" value="1"/>
</dbReference>
<feature type="domain" description="Thiolase N-terminal" evidence="8">
    <location>
        <begin position="30"/>
        <end position="297"/>
    </location>
</feature>
<dbReference type="Pfam" id="PF00108">
    <property type="entry name" value="Thiolase_N"/>
    <property type="match status" value="1"/>
</dbReference>
<gene>
    <name evidence="10" type="ORF">VVR64_07510</name>
</gene>
<dbReference type="Proteomes" id="UP001558353">
    <property type="component" value="Unassembled WGS sequence"/>
</dbReference>
<protein>
    <recommendedName>
        <fullName evidence="5">Probable acetyl-CoA acetyltransferase</fullName>
        <ecNumber evidence="2">2.3.1.9</ecNumber>
    </recommendedName>
</protein>
<dbReference type="InterPro" id="IPR020616">
    <property type="entry name" value="Thiolase_N"/>
</dbReference>
<sequence length="431" mass="44407">MTTSGTNPDNAKNSDNATGTGTAKNPDDIVLCAPLRTPVGRYGGAFTEVPVQDLASTVVREIVARTGISGDDVDDVILGQANPNGSAPALGRIVALDSGLGESVPGMQLDRRCGAGLQAVATAAAHIACGAAELIIAGGAESMSRTEYTVDSKVRWGAKGGDMTFRDRLSEARATAGGKDHPIPGGMIETAENLRREYSITREAQDELSAESHRRAVAARDGGVFTEEIVPVAVPGKRRKDPAIMIAADEHPRADTTVEKLSALRPVMGRQDDEATVTAGNASGQNDGAAAMIVTTRAKAAELGLEPMARLAGWAVAGVAPETMGIGPAPATAKVLGRLGLTLDDMDLIELNEAFAAQALAVLSEWGVAADDPRLNTHGSGISLGHPVGATGARMLVTLCHEMARRDDARLALATMCIGGGQGLAAVLEKE</sequence>
<dbReference type="EMBL" id="JAYWMA010000007">
    <property type="protein sequence ID" value="MEX3528910.1"/>
    <property type="molecule type" value="Genomic_DNA"/>
</dbReference>
<dbReference type="InterPro" id="IPR020617">
    <property type="entry name" value="Thiolase_C"/>
</dbReference>
<dbReference type="InterPro" id="IPR016039">
    <property type="entry name" value="Thiolase-like"/>
</dbReference>
<evidence type="ECO:0000259" key="9">
    <source>
        <dbReference type="Pfam" id="PF02803"/>
    </source>
</evidence>
<feature type="region of interest" description="Disordered" evidence="7">
    <location>
        <begin position="1"/>
        <end position="27"/>
    </location>
</feature>
<feature type="domain" description="Thiolase C-terminal" evidence="9">
    <location>
        <begin position="306"/>
        <end position="430"/>
    </location>
</feature>
<dbReference type="NCBIfam" id="TIGR01930">
    <property type="entry name" value="AcCoA-C-Actrans"/>
    <property type="match status" value="1"/>
</dbReference>
<evidence type="ECO:0000256" key="3">
    <source>
        <dbReference type="ARBA" id="ARBA00022679"/>
    </source>
</evidence>
<evidence type="ECO:0000256" key="2">
    <source>
        <dbReference type="ARBA" id="ARBA00012705"/>
    </source>
</evidence>
<comment type="caution">
    <text evidence="10">The sequence shown here is derived from an EMBL/GenBank/DDBJ whole genome shotgun (WGS) entry which is preliminary data.</text>
</comment>
<proteinExistence type="inferred from homology"/>
<keyword evidence="4 6" id="KW-0012">Acyltransferase</keyword>
<dbReference type="InterPro" id="IPR020610">
    <property type="entry name" value="Thiolase_AS"/>
</dbReference>
<evidence type="ECO:0000256" key="5">
    <source>
        <dbReference type="ARBA" id="ARBA00040529"/>
    </source>
</evidence>